<evidence type="ECO:0000313" key="2">
    <source>
        <dbReference type="EMBL" id="APA12933.1"/>
    </source>
</evidence>
<feature type="region of interest" description="Disordered" evidence="1">
    <location>
        <begin position="1"/>
        <end position="110"/>
    </location>
</feature>
<feature type="compositionally biased region" description="Polar residues" evidence="1">
    <location>
        <begin position="15"/>
        <end position="26"/>
    </location>
</feature>
<dbReference type="RefSeq" id="XP_001590675.1">
    <property type="nucleotide sequence ID" value="XM_001590625.1"/>
</dbReference>
<dbReference type="AlphaFoldDB" id="A0A1D9QEA9"/>
<evidence type="ECO:0000313" key="3">
    <source>
        <dbReference type="Proteomes" id="UP000177798"/>
    </source>
</evidence>
<feature type="compositionally biased region" description="Polar residues" evidence="1">
    <location>
        <begin position="53"/>
        <end position="80"/>
    </location>
</feature>
<feature type="compositionally biased region" description="Basic residues" evidence="1">
    <location>
        <begin position="27"/>
        <end position="37"/>
    </location>
</feature>
<sequence length="222" mass="24838">MSPISSHSRARKGSASRSTDGNSSHQSHGRNASRTRARSSVVRREEPRYASTELGSSPHPQSPVSDHQSQEEGSFVSNRASFGGSIHDSSFTSENESDELETQSHENSSQYSYSHLGYFSHDYMMISHYDSQLAIEEDPNEEYYSYQPVAHNVTRGLATENSVQAPNIEYHSAQAYSPATEMWTLQESRDERIRLGLPGRQQAPSAFFECDQENVLEADNPN</sequence>
<dbReference type="OrthoDB" id="3498077at2759"/>
<organism evidence="2 3">
    <name type="scientific">Sclerotinia sclerotiorum (strain ATCC 18683 / 1980 / Ss-1)</name>
    <name type="common">White mold</name>
    <name type="synonym">Whetzelinia sclerotiorum</name>
    <dbReference type="NCBI Taxonomy" id="665079"/>
    <lineage>
        <taxon>Eukaryota</taxon>
        <taxon>Fungi</taxon>
        <taxon>Dikarya</taxon>
        <taxon>Ascomycota</taxon>
        <taxon>Pezizomycotina</taxon>
        <taxon>Leotiomycetes</taxon>
        <taxon>Helotiales</taxon>
        <taxon>Sclerotiniaceae</taxon>
        <taxon>Sclerotinia</taxon>
    </lineage>
</organism>
<evidence type="ECO:0000256" key="1">
    <source>
        <dbReference type="SAM" id="MobiDB-lite"/>
    </source>
</evidence>
<reference evidence="3" key="1">
    <citation type="journal article" date="2017" name="Genome Biol. Evol.">
        <title>The complete genome sequence of the phytopathogenic fungus Sclerotinia sclerotiorum reveals insights into the genome architecture of broad host range pathogens.</title>
        <authorList>
            <person name="Derbyshire M."/>
            <person name="Denton-Giles M."/>
            <person name="Hegedus D."/>
            <person name="Seifbarghy S."/>
            <person name="Rollins J."/>
            <person name="van Kan J."/>
            <person name="Seidl M.F."/>
            <person name="Faino L."/>
            <person name="Mbengue M."/>
            <person name="Navaud O."/>
            <person name="Raffaele S."/>
            <person name="Hammond-Kosack K."/>
            <person name="Heard S."/>
            <person name="Oliver R."/>
        </authorList>
    </citation>
    <scope>NUCLEOTIDE SEQUENCE [LARGE SCALE GENOMIC DNA]</scope>
    <source>
        <strain evidence="3">ATCC 18683 / 1980 / Ss-1</strain>
    </source>
</reference>
<name>A0A1D9QEA9_SCLS1</name>
<dbReference type="EMBL" id="CP017823">
    <property type="protein sequence ID" value="APA12933.1"/>
    <property type="molecule type" value="Genomic_DNA"/>
</dbReference>
<dbReference type="Proteomes" id="UP000177798">
    <property type="component" value="Chromosome 10"/>
</dbReference>
<accession>A0A1D9QEA9</accession>
<dbReference type="VEuPathDB" id="FungiDB:sscle_10g077030"/>
<proteinExistence type="predicted"/>
<protein>
    <submittedName>
        <fullName evidence="2">Uncharacterized protein</fullName>
    </submittedName>
</protein>
<gene>
    <name evidence="2" type="ORF">sscle_10g077030</name>
</gene>
<dbReference type="KEGG" id="ssl:SS1G_08415"/>